<feature type="transmembrane region" description="Helical" evidence="1">
    <location>
        <begin position="256"/>
        <end position="275"/>
    </location>
</feature>
<protein>
    <recommendedName>
        <fullName evidence="2">Dicarboxylate carrier MatC N-terminal domain-containing protein</fullName>
    </recommendedName>
</protein>
<keyword evidence="1" id="KW-0812">Transmembrane</keyword>
<accession>A0A6N3D990</accession>
<dbReference type="AlphaFoldDB" id="A0A6N3D990"/>
<reference evidence="3" key="1">
    <citation type="submission" date="2019-11" db="EMBL/GenBank/DDBJ databases">
        <authorList>
            <person name="Feng L."/>
        </authorList>
    </citation>
    <scope>NUCLEOTIDE SEQUENCE</scope>
    <source>
        <strain evidence="3">VrattiLFYP33</strain>
    </source>
</reference>
<evidence type="ECO:0000256" key="1">
    <source>
        <dbReference type="SAM" id="Phobius"/>
    </source>
</evidence>
<evidence type="ECO:0000313" key="3">
    <source>
        <dbReference type="EMBL" id="VYU25736.1"/>
    </source>
</evidence>
<name>A0A6N3D990_9FIRM</name>
<feature type="transmembrane region" description="Helical" evidence="1">
    <location>
        <begin position="95"/>
        <end position="118"/>
    </location>
</feature>
<gene>
    <name evidence="3" type="ORF">VRLFYP33_01567</name>
</gene>
<keyword evidence="1" id="KW-0472">Membrane</keyword>
<feature type="transmembrane region" description="Helical" evidence="1">
    <location>
        <begin position="224"/>
        <end position="244"/>
    </location>
</feature>
<feature type="transmembrane region" description="Helical" evidence="1">
    <location>
        <begin position="54"/>
        <end position="75"/>
    </location>
</feature>
<organism evidence="3">
    <name type="scientific">Veillonella ratti</name>
    <dbReference type="NCBI Taxonomy" id="103892"/>
    <lineage>
        <taxon>Bacteria</taxon>
        <taxon>Bacillati</taxon>
        <taxon>Bacillota</taxon>
        <taxon>Negativicutes</taxon>
        <taxon>Veillonellales</taxon>
        <taxon>Veillonellaceae</taxon>
        <taxon>Veillonella</taxon>
    </lineage>
</organism>
<dbReference type="InterPro" id="IPR009827">
    <property type="entry name" value="MatC_N"/>
</dbReference>
<proteinExistence type="predicted"/>
<feature type="transmembrane region" description="Helical" evidence="1">
    <location>
        <begin position="175"/>
        <end position="197"/>
    </location>
</feature>
<feature type="transmembrane region" description="Helical" evidence="1">
    <location>
        <begin position="366"/>
        <end position="387"/>
    </location>
</feature>
<feature type="transmembrane region" description="Helical" evidence="1">
    <location>
        <begin position="139"/>
        <end position="163"/>
    </location>
</feature>
<feature type="transmembrane region" description="Helical" evidence="1">
    <location>
        <begin position="287"/>
        <end position="307"/>
    </location>
</feature>
<sequence length="430" mass="45800">MANILILCAIILAIALGYRTKINTGFFGIVFAYIIGTFYLGIKPGDIIKMWPISIFFVILAISLFYNFAMTNGTLEKLAQHMLYRTRKVPKLLPFAIFIAATILAALGAGFFAVMAFFTPITMLLCRKTGLSPLIGALAVNYGALCGNNFMISPGGVVFIGLMNQAGYEAVSYGFEFQIFLASFVVPIVVLSLLILFNTRKKGNADVVEISLPEAFNAVQKKTLALVVSMIVVVLIFPILHIIFPQVGLIKTLDKAIDVGLVAVVFAVLALLMNLGDEKEVIKKVPWGTLIMICGVGMLISVAIKAGTVKLIAGFVTDTIPAPVVPIVMAAIGGFMSFFSSTMGVVTPALFPLVPNLAEASGIDAAVLFSAIVIGAQATAISPFSSGGSLVLSTVSEEERVDMFGKLIFRGVPICLGAAIIYAFIVNLIM</sequence>
<dbReference type="RefSeq" id="WP_021840686.1">
    <property type="nucleotide sequence ID" value="NZ_CACRUX010000057.1"/>
</dbReference>
<evidence type="ECO:0000259" key="2">
    <source>
        <dbReference type="Pfam" id="PF07158"/>
    </source>
</evidence>
<dbReference type="EMBL" id="CACRUX010000057">
    <property type="protein sequence ID" value="VYU25736.1"/>
    <property type="molecule type" value="Genomic_DNA"/>
</dbReference>
<feature type="domain" description="Dicarboxylate carrier MatC N-terminal" evidence="2">
    <location>
        <begin position="3"/>
        <end position="147"/>
    </location>
</feature>
<feature type="transmembrane region" description="Helical" evidence="1">
    <location>
        <begin position="327"/>
        <end position="354"/>
    </location>
</feature>
<keyword evidence="1" id="KW-1133">Transmembrane helix</keyword>
<feature type="transmembrane region" description="Helical" evidence="1">
    <location>
        <begin position="407"/>
        <end position="429"/>
    </location>
</feature>
<dbReference type="Pfam" id="PF07158">
    <property type="entry name" value="MatC_N"/>
    <property type="match status" value="1"/>
</dbReference>
<feature type="transmembrane region" description="Helical" evidence="1">
    <location>
        <begin position="25"/>
        <end position="42"/>
    </location>
</feature>